<evidence type="ECO:0000313" key="2">
    <source>
        <dbReference type="Proteomes" id="UP000050741"/>
    </source>
</evidence>
<proteinExistence type="predicted"/>
<evidence type="ECO:0000313" key="3">
    <source>
        <dbReference type="WBParaSite" id="GPLIN_000725700"/>
    </source>
</evidence>
<reference evidence="2" key="1">
    <citation type="submission" date="2013-12" db="EMBL/GenBank/DDBJ databases">
        <authorList>
            <person name="Aslett M."/>
        </authorList>
    </citation>
    <scope>NUCLEOTIDE SEQUENCE [LARGE SCALE GENOMIC DNA]</scope>
    <source>
        <strain evidence="2">Lindley</strain>
    </source>
</reference>
<protein>
    <submittedName>
        <fullName evidence="3">Uncharacterized protein</fullName>
    </submittedName>
</protein>
<sequence length="97" mass="10700">MKNSKDDNNNKEDEKHSRRTEVHEKQSRGGCYTPTRQRRAPLTSRISNAILLLKSVTEPVPPPLSVTTAEEGIKPMEPLTDGAEEEGPKSTAAADRC</sequence>
<reference evidence="3" key="3">
    <citation type="submission" date="2016-06" db="UniProtKB">
        <authorList>
            <consortium name="WormBaseParasite"/>
        </authorList>
    </citation>
    <scope>IDENTIFICATION</scope>
</reference>
<feature type="compositionally biased region" description="Basic and acidic residues" evidence="1">
    <location>
        <begin position="1"/>
        <end position="27"/>
    </location>
</feature>
<feature type="region of interest" description="Disordered" evidence="1">
    <location>
        <begin position="59"/>
        <end position="97"/>
    </location>
</feature>
<reference evidence="2" key="2">
    <citation type="submission" date="2014-05" db="EMBL/GenBank/DDBJ databases">
        <title>The genome and life-stage specific transcriptomes of Globodera pallida elucidate key aspects of plant parasitism by a cyst nematode.</title>
        <authorList>
            <person name="Cotton J.A."/>
            <person name="Lilley C.J."/>
            <person name="Jones L.M."/>
            <person name="Kikuchi T."/>
            <person name="Reid A.J."/>
            <person name="Thorpe P."/>
            <person name="Tsai I.J."/>
            <person name="Beasley H."/>
            <person name="Blok V."/>
            <person name="Cock P.J.A."/>
            <person name="Van den Akker S.E."/>
            <person name="Holroyd N."/>
            <person name="Hunt M."/>
            <person name="Mantelin S."/>
            <person name="Naghra H."/>
            <person name="Pain A."/>
            <person name="Palomares-Rius J.E."/>
            <person name="Zarowiecki M."/>
            <person name="Berriman M."/>
            <person name="Jones J.T."/>
            <person name="Urwin P.E."/>
        </authorList>
    </citation>
    <scope>NUCLEOTIDE SEQUENCE [LARGE SCALE GENOMIC DNA]</scope>
    <source>
        <strain evidence="2">Lindley</strain>
    </source>
</reference>
<feature type="region of interest" description="Disordered" evidence="1">
    <location>
        <begin position="1"/>
        <end position="40"/>
    </location>
</feature>
<dbReference type="AlphaFoldDB" id="A0A183C313"/>
<dbReference type="Proteomes" id="UP000050741">
    <property type="component" value="Unassembled WGS sequence"/>
</dbReference>
<organism evidence="2 3">
    <name type="scientific">Globodera pallida</name>
    <name type="common">Potato cyst nematode worm</name>
    <name type="synonym">Heterodera pallida</name>
    <dbReference type="NCBI Taxonomy" id="36090"/>
    <lineage>
        <taxon>Eukaryota</taxon>
        <taxon>Metazoa</taxon>
        <taxon>Ecdysozoa</taxon>
        <taxon>Nematoda</taxon>
        <taxon>Chromadorea</taxon>
        <taxon>Rhabditida</taxon>
        <taxon>Tylenchina</taxon>
        <taxon>Tylenchomorpha</taxon>
        <taxon>Tylenchoidea</taxon>
        <taxon>Heteroderidae</taxon>
        <taxon>Heteroderinae</taxon>
        <taxon>Globodera</taxon>
    </lineage>
</organism>
<keyword evidence="2" id="KW-1185">Reference proteome</keyword>
<name>A0A183C313_GLOPA</name>
<accession>A0A183C313</accession>
<dbReference type="WBParaSite" id="GPLIN_000725700">
    <property type="protein sequence ID" value="GPLIN_000725700"/>
    <property type="gene ID" value="GPLIN_000725700"/>
</dbReference>
<evidence type="ECO:0000256" key="1">
    <source>
        <dbReference type="SAM" id="MobiDB-lite"/>
    </source>
</evidence>